<dbReference type="PANTHER" id="PTHR31635">
    <property type="entry name" value="REVERSE TRANSCRIPTASE DOMAIN-CONTAINING PROTEIN-RELATED"/>
    <property type="match status" value="1"/>
</dbReference>
<proteinExistence type="predicted"/>
<name>A0A8T0API0_SILME</name>
<keyword evidence="2" id="KW-1185">Reference proteome</keyword>
<gene>
    <name evidence="1" type="ORF">HF521_010274</name>
</gene>
<evidence type="ECO:0008006" key="3">
    <source>
        <dbReference type="Google" id="ProtNLM"/>
    </source>
</evidence>
<reference evidence="1" key="1">
    <citation type="submission" date="2020-08" db="EMBL/GenBank/DDBJ databases">
        <title>Chromosome-level assembly of Southern catfish (Silurus meridionalis) provides insights into visual adaptation to the nocturnal and benthic lifestyles.</title>
        <authorList>
            <person name="Zhang Y."/>
            <person name="Wang D."/>
            <person name="Peng Z."/>
        </authorList>
    </citation>
    <scope>NUCLEOTIDE SEQUENCE</scope>
    <source>
        <strain evidence="1">SWU-2019-XX</strain>
        <tissue evidence="1">Muscle</tissue>
    </source>
</reference>
<dbReference type="Proteomes" id="UP000606274">
    <property type="component" value="Unassembled WGS sequence"/>
</dbReference>
<dbReference type="EMBL" id="JABFDY010000020">
    <property type="protein sequence ID" value="KAF7692664.1"/>
    <property type="molecule type" value="Genomic_DNA"/>
</dbReference>
<evidence type="ECO:0000313" key="1">
    <source>
        <dbReference type="EMBL" id="KAF7692664.1"/>
    </source>
</evidence>
<organism evidence="1 2">
    <name type="scientific">Silurus meridionalis</name>
    <name type="common">Southern catfish</name>
    <name type="synonym">Silurus soldatovi meridionalis</name>
    <dbReference type="NCBI Taxonomy" id="175797"/>
    <lineage>
        <taxon>Eukaryota</taxon>
        <taxon>Metazoa</taxon>
        <taxon>Chordata</taxon>
        <taxon>Craniata</taxon>
        <taxon>Vertebrata</taxon>
        <taxon>Euteleostomi</taxon>
        <taxon>Actinopterygii</taxon>
        <taxon>Neopterygii</taxon>
        <taxon>Teleostei</taxon>
        <taxon>Ostariophysi</taxon>
        <taxon>Siluriformes</taxon>
        <taxon>Siluridae</taxon>
        <taxon>Silurus</taxon>
    </lineage>
</organism>
<protein>
    <recommendedName>
        <fullName evidence="3">Reverse transcriptase</fullName>
    </recommendedName>
</protein>
<evidence type="ECO:0000313" key="2">
    <source>
        <dbReference type="Proteomes" id="UP000606274"/>
    </source>
</evidence>
<dbReference type="PANTHER" id="PTHR31635:SF196">
    <property type="entry name" value="REVERSE TRANSCRIPTASE DOMAIN-CONTAINING PROTEIN-RELATED"/>
    <property type="match status" value="1"/>
</dbReference>
<accession>A0A8T0API0</accession>
<comment type="caution">
    <text evidence="1">The sequence shown here is derived from an EMBL/GenBank/DDBJ whole genome shotgun (WGS) entry which is preliminary data.</text>
</comment>
<dbReference type="AlphaFoldDB" id="A0A8T0API0"/>
<feature type="non-terminal residue" evidence="1">
    <location>
        <position position="1"/>
    </location>
</feature>
<sequence>DILNQFSGVSGYKLNLHKSELFPINSSARSIPISTLPFKLGSDNFRYLGVTITRMYGDLFKHNCIALLEKTKQALAKWMTLPLSLAGRINSIKINILPKFLFLFQSIPLFLPKTFFKT</sequence>